<comment type="catalytic activity">
    <reaction evidence="12">
        <text>a beta-D-galactosyl-(1-&gt;3)-N-acetyl-alpha-D-galactosaminyl derivative + CMP-N-acetyl-beta-neuraminate = an N-acetyl-alpha-neuraminyl-(2-&gt;3)-beta-D-galactosyl-(1-&gt;3)-N-acetyl-alpha-D-galactosaminyl derivative + CMP + H(+)</text>
        <dbReference type="Rhea" id="RHEA:21616"/>
        <dbReference type="ChEBI" id="CHEBI:15378"/>
        <dbReference type="ChEBI" id="CHEBI:57812"/>
        <dbReference type="ChEBI" id="CHEBI:60377"/>
        <dbReference type="ChEBI" id="CHEBI:133470"/>
        <dbReference type="ChEBI" id="CHEBI:139596"/>
        <dbReference type="EC" id="2.4.3.4"/>
    </reaction>
    <physiologicalReaction direction="left-to-right" evidence="12">
        <dbReference type="Rhea" id="RHEA:21617"/>
    </physiologicalReaction>
</comment>
<dbReference type="GeneTree" id="ENSGT00940000166164"/>
<dbReference type="Proteomes" id="UP000002281">
    <property type="component" value="Chromosome 22"/>
</dbReference>
<dbReference type="GO" id="GO:0097503">
    <property type="term" value="P:sialylation"/>
    <property type="evidence" value="ECO:0000318"/>
    <property type="project" value="GO_Central"/>
</dbReference>
<keyword evidence="8" id="KW-1133">Transmembrane helix</keyword>
<evidence type="ECO:0000256" key="15">
    <source>
        <dbReference type="ARBA" id="ARBA00043673"/>
    </source>
</evidence>
<dbReference type="Gene3D" id="3.90.1480.20">
    <property type="entry name" value="Glycosyl transferase family 29"/>
    <property type="match status" value="1"/>
</dbReference>
<dbReference type="Ensembl" id="ENSECAT00000012305.4">
    <property type="protein sequence ID" value="ENSECAP00000009711.4"/>
    <property type="gene ID" value="ENSECAG00000011918.4"/>
</dbReference>
<keyword evidence="9" id="KW-0333">Golgi apparatus</keyword>
<keyword evidence="7" id="KW-0735">Signal-anchor</keyword>
<protein>
    <recommendedName>
        <fullName evidence="13">beta-D-galactosyl-(1-&gt;3)-N-acetyl-beta-D-galactosaminide alpha-2,3-sialyltransferase</fullName>
        <ecNumber evidence="13">2.4.3.2</ecNumber>
    </recommendedName>
    <alternativeName>
        <fullName evidence="14">Monosialoganglioside sialyltransferase</fullName>
    </alternativeName>
</protein>
<sequence length="435" mass="49106">MVSVMRYLISLGWPERPHWASLSSGGPQNTISVTSPVLSASSPGFGRVPFSGYQVAGEARVPGVRDNLLFAGAPSLGPEMRVRRLKLGLVATFMLTLWLVASFLGQESSQDDLRKKASTLSSTCHCRRKSSRKCACSSEIYECVPCLHTPGESDWFDERFEKAMEPLQRSEESMSSDALILWLVVGVWDKPLNSSLICSYELQGIQSEEFENQKQQPIKTSPKHPVGRVGPRCRTCAVVGNSRFLRGSGLGFRINQHDIVLRMNQAPVQGFEKDVGNTTTIRIMYPEIASTQDPGTQLLLLPLNSSGLKWFMKVLQEQNVIWKPKNPGYRMVQFPGGSTESKDEVFVISLTFLQYVQDHWLRKQDQFPSLGFVALLYALHTCDQVSLFGFGTDQLMRWSHYWDDKYRFKSKTHSFEDEQQIILKLQCEGKVVIYS</sequence>
<reference evidence="18" key="3">
    <citation type="submission" date="2025-09" db="UniProtKB">
        <authorList>
            <consortium name="Ensembl"/>
        </authorList>
    </citation>
    <scope>IDENTIFICATION</scope>
    <source>
        <strain evidence="18">Thoroughbred</strain>
    </source>
</reference>
<dbReference type="EC" id="2.4.3.2" evidence="13"/>
<dbReference type="GO" id="GO:0003836">
    <property type="term" value="F:beta-galactoside (CMP) alpha-2,3-sialyltransferase activity"/>
    <property type="evidence" value="ECO:0000318"/>
    <property type="project" value="GO_Central"/>
</dbReference>
<evidence type="ECO:0000256" key="13">
    <source>
        <dbReference type="ARBA" id="ARBA00039106"/>
    </source>
</evidence>
<comment type="catalytic activity">
    <reaction evidence="15">
        <text>a ganglioside GA1 (d18:1(4E)) + CMP-N-acetyl-beta-neuraminate = a ganglioside GM1b (d18:1(4E)) + CMP + H(+)</text>
        <dbReference type="Rhea" id="RHEA:47560"/>
        <dbReference type="ChEBI" id="CHEBI:15378"/>
        <dbReference type="ChEBI" id="CHEBI:27938"/>
        <dbReference type="ChEBI" id="CHEBI:57812"/>
        <dbReference type="ChEBI" id="CHEBI:60377"/>
        <dbReference type="ChEBI" id="CHEBI:78568"/>
    </reaction>
    <physiologicalReaction direction="left-to-right" evidence="15">
        <dbReference type="Rhea" id="RHEA:47561"/>
    </physiologicalReaction>
</comment>
<dbReference type="AlphaFoldDB" id="F7BFC4"/>
<evidence type="ECO:0000313" key="19">
    <source>
        <dbReference type="Proteomes" id="UP000002281"/>
    </source>
</evidence>
<evidence type="ECO:0000256" key="4">
    <source>
        <dbReference type="ARBA" id="ARBA00022676"/>
    </source>
</evidence>
<evidence type="ECO:0000256" key="10">
    <source>
        <dbReference type="ARBA" id="ARBA00023136"/>
    </source>
</evidence>
<evidence type="ECO:0000256" key="14">
    <source>
        <dbReference type="ARBA" id="ARBA00042990"/>
    </source>
</evidence>
<evidence type="ECO:0000256" key="16">
    <source>
        <dbReference type="ARBA" id="ARBA00043773"/>
    </source>
</evidence>
<dbReference type="InterPro" id="IPR051757">
    <property type="entry name" value="Beta-gal_alpha2-3_sialyltrans"/>
</dbReference>
<dbReference type="PANTHER" id="PTHR46032:SF5">
    <property type="entry name" value="ST3 BETA-GALACTOSIDE ALPHA-2,3-SIALYLTRANSFERASE 8"/>
    <property type="match status" value="1"/>
</dbReference>
<dbReference type="FunFam" id="3.90.1480.20:FF:000026">
    <property type="entry name" value="Uncharacterized protein"/>
    <property type="match status" value="1"/>
</dbReference>
<evidence type="ECO:0000256" key="11">
    <source>
        <dbReference type="ARBA" id="ARBA00023180"/>
    </source>
</evidence>
<evidence type="ECO:0000256" key="6">
    <source>
        <dbReference type="ARBA" id="ARBA00022692"/>
    </source>
</evidence>
<name>F7BFC4_HORSE</name>
<evidence type="ECO:0000256" key="3">
    <source>
        <dbReference type="ARBA" id="ARBA00006003"/>
    </source>
</evidence>
<dbReference type="HOGENOM" id="CLU_032020_2_1_1"/>
<keyword evidence="11" id="KW-0325">Glycoprotein</keyword>
<evidence type="ECO:0000256" key="2">
    <source>
        <dbReference type="ARBA" id="ARBA00004934"/>
    </source>
</evidence>
<keyword evidence="6" id="KW-0812">Transmembrane</keyword>
<dbReference type="InterPro" id="IPR001675">
    <property type="entry name" value="Glyco_trans_29"/>
</dbReference>
<keyword evidence="10" id="KW-0472">Membrane</keyword>
<evidence type="ECO:0000256" key="7">
    <source>
        <dbReference type="ARBA" id="ARBA00022968"/>
    </source>
</evidence>
<comment type="catalytic activity">
    <reaction evidence="17">
        <text>ganglioside GM1 (d18:1(4E)/18:0) + CMP-N-acetyl-beta-neuraminate = ganglioside GD1a (18:1(4E)/18:0) + CMP + H(+)</text>
        <dbReference type="Rhea" id="RHEA:48248"/>
        <dbReference type="ChEBI" id="CHEBI:15378"/>
        <dbReference type="ChEBI" id="CHEBI:57812"/>
        <dbReference type="ChEBI" id="CHEBI:60377"/>
        <dbReference type="ChEBI" id="CHEBI:73110"/>
        <dbReference type="ChEBI" id="CHEBI:90153"/>
    </reaction>
    <physiologicalReaction direction="left-to-right" evidence="17">
        <dbReference type="Rhea" id="RHEA:48249"/>
    </physiologicalReaction>
</comment>
<reference evidence="18 19" key="1">
    <citation type="journal article" date="2009" name="Science">
        <title>Genome sequence, comparative analysis, and population genetics of the domestic horse.</title>
        <authorList>
            <consortium name="Broad Institute Genome Sequencing Platform"/>
            <consortium name="Broad Institute Whole Genome Assembly Team"/>
            <person name="Wade C.M."/>
            <person name="Giulotto E."/>
            <person name="Sigurdsson S."/>
            <person name="Zoli M."/>
            <person name="Gnerre S."/>
            <person name="Imsland F."/>
            <person name="Lear T.L."/>
            <person name="Adelson D.L."/>
            <person name="Bailey E."/>
            <person name="Bellone R.R."/>
            <person name="Bloecker H."/>
            <person name="Distl O."/>
            <person name="Edgar R.C."/>
            <person name="Garber M."/>
            <person name="Leeb T."/>
            <person name="Mauceli E."/>
            <person name="MacLeod J.N."/>
            <person name="Penedo M.C.T."/>
            <person name="Raison J.M."/>
            <person name="Sharpe T."/>
            <person name="Vogel J."/>
            <person name="Andersson L."/>
            <person name="Antczak D.F."/>
            <person name="Biagi T."/>
            <person name="Binns M.M."/>
            <person name="Chowdhary B.P."/>
            <person name="Coleman S.J."/>
            <person name="Della Valle G."/>
            <person name="Fryc S."/>
            <person name="Guerin G."/>
            <person name="Hasegawa T."/>
            <person name="Hill E.W."/>
            <person name="Jurka J."/>
            <person name="Kiialainen A."/>
            <person name="Lindgren G."/>
            <person name="Liu J."/>
            <person name="Magnani E."/>
            <person name="Mickelson J.R."/>
            <person name="Murray J."/>
            <person name="Nergadze S.G."/>
            <person name="Onofrio R."/>
            <person name="Pedroni S."/>
            <person name="Piras M.F."/>
            <person name="Raudsepp T."/>
            <person name="Rocchi M."/>
            <person name="Roeed K.H."/>
            <person name="Ryder O.A."/>
            <person name="Searle S."/>
            <person name="Skow L."/>
            <person name="Swinburne J.E."/>
            <person name="Syvaenen A.C."/>
            <person name="Tozaki T."/>
            <person name="Valberg S.J."/>
            <person name="Vaudin M."/>
            <person name="White J.R."/>
            <person name="Zody M.C."/>
            <person name="Lander E.S."/>
            <person name="Lindblad-Toh K."/>
        </authorList>
    </citation>
    <scope>NUCLEOTIDE SEQUENCE [LARGE SCALE GENOMIC DNA]</scope>
    <source>
        <strain evidence="18 19">Thoroughbred</strain>
    </source>
</reference>
<comment type="similarity">
    <text evidence="3">Belongs to the glycosyltransferase 29 family.</text>
</comment>
<comment type="subcellular location">
    <subcellularLocation>
        <location evidence="1">Golgi apparatus membrane</location>
        <topology evidence="1">Single-pass type II membrane protein</topology>
    </subcellularLocation>
</comment>
<evidence type="ECO:0000256" key="12">
    <source>
        <dbReference type="ARBA" id="ARBA00036292"/>
    </source>
</evidence>
<evidence type="ECO:0000256" key="5">
    <source>
        <dbReference type="ARBA" id="ARBA00022679"/>
    </source>
</evidence>
<evidence type="ECO:0000313" key="18">
    <source>
        <dbReference type="Ensembl" id="ENSECAP00000009711.4"/>
    </source>
</evidence>
<evidence type="ECO:0000256" key="1">
    <source>
        <dbReference type="ARBA" id="ARBA00004323"/>
    </source>
</evidence>
<evidence type="ECO:0000256" key="8">
    <source>
        <dbReference type="ARBA" id="ARBA00022989"/>
    </source>
</evidence>
<dbReference type="Pfam" id="PF00777">
    <property type="entry name" value="Glyco_transf_29"/>
    <property type="match status" value="1"/>
</dbReference>
<accession>F7BFC4</accession>
<dbReference type="GO" id="GO:0016020">
    <property type="term" value="C:membrane"/>
    <property type="evidence" value="ECO:0000318"/>
    <property type="project" value="GO_Central"/>
</dbReference>
<keyword evidence="19" id="KW-1185">Reference proteome</keyword>
<evidence type="ECO:0000256" key="9">
    <source>
        <dbReference type="ARBA" id="ARBA00023034"/>
    </source>
</evidence>
<comment type="pathway">
    <text evidence="2">Glycolipid biosynthesis.</text>
</comment>
<dbReference type="PANTHER" id="PTHR46032">
    <property type="entry name" value="ALPHA-2,3-SIALYLTRANSFERASE ST3GAL I ISOFORM X1"/>
    <property type="match status" value="1"/>
</dbReference>
<dbReference type="InterPro" id="IPR038578">
    <property type="entry name" value="GT29-like_sf"/>
</dbReference>
<evidence type="ECO:0000256" key="17">
    <source>
        <dbReference type="ARBA" id="ARBA00047509"/>
    </source>
</evidence>
<proteinExistence type="inferred from homology"/>
<keyword evidence="5" id="KW-0808">Transferase</keyword>
<keyword evidence="4" id="KW-0328">Glycosyltransferase</keyword>
<organism evidence="18 19">
    <name type="scientific">Equus caballus</name>
    <name type="common">Horse</name>
    <dbReference type="NCBI Taxonomy" id="9796"/>
    <lineage>
        <taxon>Eukaryota</taxon>
        <taxon>Metazoa</taxon>
        <taxon>Chordata</taxon>
        <taxon>Craniata</taxon>
        <taxon>Vertebrata</taxon>
        <taxon>Euteleostomi</taxon>
        <taxon>Mammalia</taxon>
        <taxon>Eutheria</taxon>
        <taxon>Laurasiatheria</taxon>
        <taxon>Perissodactyla</taxon>
        <taxon>Equidae</taxon>
        <taxon>Equus</taxon>
    </lineage>
</organism>
<dbReference type="GO" id="GO:0047288">
    <property type="term" value="F:beta-D-galactosyl-(1-&gt;3)-N-acetyl-beta-D-galactosaminide alpha-2,3- sialyltransferase"/>
    <property type="evidence" value="ECO:0007669"/>
    <property type="project" value="UniProtKB-EC"/>
</dbReference>
<dbReference type="Bgee" id="ENSECAG00000011918">
    <property type="expression patterns" value="Expressed in testis"/>
</dbReference>
<dbReference type="GO" id="GO:0000139">
    <property type="term" value="C:Golgi membrane"/>
    <property type="evidence" value="ECO:0007669"/>
    <property type="project" value="UniProtKB-SubCell"/>
</dbReference>
<reference evidence="18" key="2">
    <citation type="submission" date="2025-08" db="UniProtKB">
        <authorList>
            <consortium name="Ensembl"/>
        </authorList>
    </citation>
    <scope>IDENTIFICATION</scope>
    <source>
        <strain evidence="18">Thoroughbred</strain>
    </source>
</reference>
<comment type="catalytic activity">
    <reaction evidence="16">
        <text>a ganglioside GM1 (d18:1(4E)) + CMP-N-acetyl-beta-neuraminate = a ganglioside GD1a (d18:1(4E)) + CMP + H(+)</text>
        <dbReference type="Rhea" id="RHEA:18021"/>
        <dbReference type="ChEBI" id="CHEBI:15378"/>
        <dbReference type="ChEBI" id="CHEBI:57812"/>
        <dbReference type="ChEBI" id="CHEBI:60377"/>
        <dbReference type="ChEBI" id="CHEBI:77709"/>
        <dbReference type="ChEBI" id="CHEBI:78445"/>
        <dbReference type="EC" id="2.4.3.2"/>
    </reaction>
    <physiologicalReaction direction="left-to-right" evidence="16">
        <dbReference type="Rhea" id="RHEA:18022"/>
    </physiologicalReaction>
</comment>